<dbReference type="RefSeq" id="WP_167177018.1">
    <property type="nucleotide sequence ID" value="NZ_JAAOYM010000002.1"/>
</dbReference>
<dbReference type="Pfam" id="PF01909">
    <property type="entry name" value="NTP_transf_2"/>
    <property type="match status" value="1"/>
</dbReference>
<organism evidence="2 3">
    <name type="scientific">Saccharomonospora amisosensis</name>
    <dbReference type="NCBI Taxonomy" id="1128677"/>
    <lineage>
        <taxon>Bacteria</taxon>
        <taxon>Bacillati</taxon>
        <taxon>Actinomycetota</taxon>
        <taxon>Actinomycetes</taxon>
        <taxon>Pseudonocardiales</taxon>
        <taxon>Pseudonocardiaceae</taxon>
        <taxon>Saccharomonospora</taxon>
    </lineage>
</organism>
<dbReference type="InterPro" id="IPR043519">
    <property type="entry name" value="NT_sf"/>
</dbReference>
<dbReference type="EMBL" id="JAAOYM010000002">
    <property type="protein sequence ID" value="NIJ14686.1"/>
    <property type="molecule type" value="Genomic_DNA"/>
</dbReference>
<comment type="caution">
    <text evidence="2">The sequence shown here is derived from an EMBL/GenBank/DDBJ whole genome shotgun (WGS) entry which is preliminary data.</text>
</comment>
<dbReference type="Proteomes" id="UP000545493">
    <property type="component" value="Unassembled WGS sequence"/>
</dbReference>
<dbReference type="CDD" id="cd05403">
    <property type="entry name" value="NT_KNTase_like"/>
    <property type="match status" value="1"/>
</dbReference>
<name>A0A7X5UUW8_9PSEU</name>
<evidence type="ECO:0000313" key="3">
    <source>
        <dbReference type="Proteomes" id="UP000545493"/>
    </source>
</evidence>
<reference evidence="2 3" key="1">
    <citation type="submission" date="2020-03" db="EMBL/GenBank/DDBJ databases">
        <title>Sequencing the genomes of 1000 actinobacteria strains.</title>
        <authorList>
            <person name="Klenk H.-P."/>
        </authorList>
    </citation>
    <scope>NUCLEOTIDE SEQUENCE [LARGE SCALE GENOMIC DNA]</scope>
    <source>
        <strain evidence="2 3">DSM 45685</strain>
    </source>
</reference>
<dbReference type="GO" id="GO:0016779">
    <property type="term" value="F:nucleotidyltransferase activity"/>
    <property type="evidence" value="ECO:0007669"/>
    <property type="project" value="InterPro"/>
</dbReference>
<evidence type="ECO:0000259" key="1">
    <source>
        <dbReference type="Pfam" id="PF01909"/>
    </source>
</evidence>
<dbReference type="InterPro" id="IPR002934">
    <property type="entry name" value="Polymerase_NTP_transf_dom"/>
</dbReference>
<keyword evidence="3" id="KW-1185">Reference proteome</keyword>
<protein>
    <recommendedName>
        <fullName evidence="1">Polymerase nucleotidyl transferase domain-containing protein</fullName>
    </recommendedName>
</protein>
<proteinExistence type="predicted"/>
<dbReference type="AlphaFoldDB" id="A0A7X5UUW8"/>
<accession>A0A7X5UUW8</accession>
<evidence type="ECO:0000313" key="2">
    <source>
        <dbReference type="EMBL" id="NIJ14686.1"/>
    </source>
</evidence>
<dbReference type="Gene3D" id="3.30.460.10">
    <property type="entry name" value="Beta Polymerase, domain 2"/>
    <property type="match status" value="1"/>
</dbReference>
<dbReference type="SUPFAM" id="SSF81301">
    <property type="entry name" value="Nucleotidyltransferase"/>
    <property type="match status" value="1"/>
</dbReference>
<sequence length="144" mass="15526">MALAVDIAEAIRRIARWAAERDDIAGVLLVGSRARGTARPESDIDVVVLSRDTNRYRDGAWVDELAIAELTGTRPWGAITEYRLVAAGGFEVEINIGHPDWARTDPIDPGTRRVVTEGARIVHDPGGVLAALLHACGRLPGPRS</sequence>
<gene>
    <name evidence="2" type="ORF">FHU38_005087</name>
</gene>
<feature type="domain" description="Polymerase nucleotidyl transferase" evidence="1">
    <location>
        <begin position="12"/>
        <end position="63"/>
    </location>
</feature>